<evidence type="ECO:0000313" key="2">
    <source>
        <dbReference type="EMBL" id="CAF4334950.1"/>
    </source>
</evidence>
<feature type="non-terminal residue" evidence="2">
    <location>
        <position position="1"/>
    </location>
</feature>
<organism evidence="2 3">
    <name type="scientific">Rotaria magnacalcarata</name>
    <dbReference type="NCBI Taxonomy" id="392030"/>
    <lineage>
        <taxon>Eukaryota</taxon>
        <taxon>Metazoa</taxon>
        <taxon>Spiralia</taxon>
        <taxon>Gnathifera</taxon>
        <taxon>Rotifera</taxon>
        <taxon>Eurotatoria</taxon>
        <taxon>Bdelloidea</taxon>
        <taxon>Philodinida</taxon>
        <taxon>Philodinidae</taxon>
        <taxon>Rotaria</taxon>
    </lineage>
</organism>
<proteinExistence type="predicted"/>
<feature type="region of interest" description="Disordered" evidence="1">
    <location>
        <begin position="1"/>
        <end position="21"/>
    </location>
</feature>
<reference evidence="2" key="1">
    <citation type="submission" date="2021-02" db="EMBL/GenBank/DDBJ databases">
        <authorList>
            <person name="Nowell W R."/>
        </authorList>
    </citation>
    <scope>NUCLEOTIDE SEQUENCE</scope>
</reference>
<name>A0A8S2UBC1_9BILA</name>
<evidence type="ECO:0000256" key="1">
    <source>
        <dbReference type="SAM" id="MobiDB-lite"/>
    </source>
</evidence>
<protein>
    <submittedName>
        <fullName evidence="2">Uncharacterized protein</fullName>
    </submittedName>
</protein>
<accession>A0A8S2UBC1</accession>
<feature type="non-terminal residue" evidence="2">
    <location>
        <position position="21"/>
    </location>
</feature>
<dbReference type="Proteomes" id="UP000681720">
    <property type="component" value="Unassembled WGS sequence"/>
</dbReference>
<evidence type="ECO:0000313" key="3">
    <source>
        <dbReference type="Proteomes" id="UP000681720"/>
    </source>
</evidence>
<comment type="caution">
    <text evidence="2">The sequence shown here is derived from an EMBL/GenBank/DDBJ whole genome shotgun (WGS) entry which is preliminary data.</text>
</comment>
<dbReference type="AlphaFoldDB" id="A0A8S2UBC1"/>
<dbReference type="EMBL" id="CAJOBJ010042808">
    <property type="protein sequence ID" value="CAF4334950.1"/>
    <property type="molecule type" value="Genomic_DNA"/>
</dbReference>
<gene>
    <name evidence="2" type="ORF">GIL414_LOCUS27295</name>
</gene>
<sequence length="21" mass="2187">MEPLYHPGADVPHVPVTGGDV</sequence>